<keyword evidence="2" id="KW-0812">Transmembrane</keyword>
<feature type="transmembrane region" description="Helical" evidence="2">
    <location>
        <begin position="214"/>
        <end position="232"/>
    </location>
</feature>
<dbReference type="Proteomes" id="UP001163687">
    <property type="component" value="Chromosome"/>
</dbReference>
<dbReference type="RefSeq" id="WP_264843273.1">
    <property type="nucleotide sequence ID" value="NZ_AP025628.1"/>
</dbReference>
<dbReference type="SMART" id="SM00460">
    <property type="entry name" value="TGc"/>
    <property type="match status" value="1"/>
</dbReference>
<evidence type="ECO:0000313" key="4">
    <source>
        <dbReference type="EMBL" id="BDG59157.1"/>
    </source>
</evidence>
<dbReference type="InterPro" id="IPR052901">
    <property type="entry name" value="Bact_TGase-like"/>
</dbReference>
<proteinExistence type="predicted"/>
<feature type="compositionally biased region" description="Pro residues" evidence="1">
    <location>
        <begin position="595"/>
        <end position="606"/>
    </location>
</feature>
<feature type="transmembrane region" description="Helical" evidence="2">
    <location>
        <begin position="177"/>
        <end position="193"/>
    </location>
</feature>
<dbReference type="PANTHER" id="PTHR42736">
    <property type="entry name" value="PROTEIN-GLUTAMINE GAMMA-GLUTAMYLTRANSFERASE"/>
    <property type="match status" value="1"/>
</dbReference>
<feature type="region of interest" description="Disordered" evidence="1">
    <location>
        <begin position="568"/>
        <end position="622"/>
    </location>
</feature>
<gene>
    <name evidence="4" type="ORF">caldi_02470</name>
</gene>
<feature type="transmembrane region" description="Helical" evidence="2">
    <location>
        <begin position="38"/>
        <end position="56"/>
    </location>
</feature>
<dbReference type="PANTHER" id="PTHR42736:SF1">
    <property type="entry name" value="PROTEIN-GLUTAMINE GAMMA-GLUTAMYLTRANSFERASE"/>
    <property type="match status" value="1"/>
</dbReference>
<dbReference type="Pfam" id="PF01841">
    <property type="entry name" value="Transglut_core"/>
    <property type="match status" value="1"/>
</dbReference>
<dbReference type="InterPro" id="IPR038765">
    <property type="entry name" value="Papain-like_cys_pep_sf"/>
</dbReference>
<evidence type="ECO:0000259" key="3">
    <source>
        <dbReference type="SMART" id="SM00460"/>
    </source>
</evidence>
<dbReference type="KEGG" id="cmic:caldi_02470"/>
<evidence type="ECO:0000256" key="1">
    <source>
        <dbReference type="SAM" id="MobiDB-lite"/>
    </source>
</evidence>
<dbReference type="AlphaFoldDB" id="A0AA35CKF8"/>
<dbReference type="SUPFAM" id="SSF54001">
    <property type="entry name" value="Cysteine proteinases"/>
    <property type="match status" value="1"/>
</dbReference>
<sequence>MTQRRPWIAEVPVALLTAGMVAALLVSLAGFWRQEIPAPRLAGLAVVATGLAWAGWRRPVRLLGSGVLVLAFLACTPLLNALLSRRWDIRLSWLGGLAARVEVLLLRLAYLAGQVRVGHFETLHPSVAWFFLTLIAGGLALFILREALGRGNSFWSLTLGAALFGFQWVLFWDDAEGYLVLYLALGLLLWAVARSSHQALAWRSAGRRALRPPDWMAGSLAILAVTSLALALPSDIPPVSLGAAGEQLRGLFPALQRLRGAGLGTGEALRFSLRLVGWGGSTEELGGPAVLDDTVALRLELDRPLEAPLYLRGSVHTTYTGRGWKVPEGETDVLGPASVLPTAYSLEVPRDVVRVTVQPVTVRTDTLFHALEPVRVEGVPLYRADRDQNLIAAGPRIPLQPYTVESRVARISADQVRNLGRPASPDDPALGPYLQLPGDSRDLRRVLRLARRIAEEAGATRPYEAAEAIERYLRTMYRYSLNTPATPRGRDFAAYFLFDVGQGYCTSFSTAMTVMLRGLGIPARWVQGFVALPDGDTRVDVLNSQAHAWVEAFFPGYGWVPFDPTPRPDVPLPDRSARPAAVEAPDAEDGRLNPRPQPEPNEPAPEQPDETPAPAAGTGGAGGRRLARALAMALGVMGLGAAALLARAHGLLRPPAGGSGPQAVQEQFVYLGRLMDRFGSGPRPEETPLEYARSLGPVWPELAGPVERLARAYERARYGPPGPLPGPVDVQAGPEAIRAAQRALRARYGRWGYLWRLLVPPLSPRRYAGSGPSTSGSMAVRAPGRTGPAPRRT</sequence>
<organism evidence="4 5">
    <name type="scientific">Caldinitratiruptor microaerophilus</name>
    <dbReference type="NCBI Taxonomy" id="671077"/>
    <lineage>
        <taxon>Bacteria</taxon>
        <taxon>Bacillati</taxon>
        <taxon>Bacillota</taxon>
        <taxon>Clostridia</taxon>
        <taxon>Eubacteriales</taxon>
        <taxon>Symbiobacteriaceae</taxon>
        <taxon>Caldinitratiruptor</taxon>
    </lineage>
</organism>
<feature type="transmembrane region" description="Helical" evidence="2">
    <location>
        <begin position="12"/>
        <end position="31"/>
    </location>
</feature>
<reference evidence="4" key="1">
    <citation type="submission" date="2022-03" db="EMBL/GenBank/DDBJ databases">
        <title>Complete genome sequence of Caldinitratiruptor microaerophilus.</title>
        <authorList>
            <person name="Mukaiyama R."/>
            <person name="Nishiyama T."/>
            <person name="Ueda K."/>
        </authorList>
    </citation>
    <scope>NUCLEOTIDE SEQUENCE</scope>
    <source>
        <strain evidence="4">JCM 16183</strain>
    </source>
</reference>
<feature type="transmembrane region" description="Helical" evidence="2">
    <location>
        <begin position="122"/>
        <end position="142"/>
    </location>
</feature>
<dbReference type="InterPro" id="IPR025403">
    <property type="entry name" value="TgpA-like_C"/>
</dbReference>
<evidence type="ECO:0000313" key="5">
    <source>
        <dbReference type="Proteomes" id="UP001163687"/>
    </source>
</evidence>
<dbReference type="Pfam" id="PF13559">
    <property type="entry name" value="DUF4129"/>
    <property type="match status" value="1"/>
</dbReference>
<dbReference type="EMBL" id="AP025628">
    <property type="protein sequence ID" value="BDG59157.1"/>
    <property type="molecule type" value="Genomic_DNA"/>
</dbReference>
<protein>
    <recommendedName>
        <fullName evidence="3">Transglutaminase-like domain-containing protein</fullName>
    </recommendedName>
</protein>
<keyword evidence="5" id="KW-1185">Reference proteome</keyword>
<dbReference type="InterPro" id="IPR002931">
    <property type="entry name" value="Transglutaminase-like"/>
</dbReference>
<evidence type="ECO:0000256" key="2">
    <source>
        <dbReference type="SAM" id="Phobius"/>
    </source>
</evidence>
<keyword evidence="2" id="KW-1133">Transmembrane helix</keyword>
<feature type="domain" description="Transglutaminase-like" evidence="3">
    <location>
        <begin position="497"/>
        <end position="566"/>
    </location>
</feature>
<feature type="transmembrane region" description="Helical" evidence="2">
    <location>
        <begin position="154"/>
        <end position="171"/>
    </location>
</feature>
<accession>A0AA35CKF8</accession>
<dbReference type="Gene3D" id="3.10.620.30">
    <property type="match status" value="1"/>
</dbReference>
<name>A0AA35CKF8_9FIRM</name>
<feature type="region of interest" description="Disordered" evidence="1">
    <location>
        <begin position="767"/>
        <end position="793"/>
    </location>
</feature>
<feature type="transmembrane region" description="Helical" evidence="2">
    <location>
        <begin position="62"/>
        <end position="79"/>
    </location>
</feature>
<keyword evidence="2" id="KW-0472">Membrane</keyword>
<feature type="compositionally biased region" description="Low complexity" evidence="1">
    <location>
        <begin position="781"/>
        <end position="793"/>
    </location>
</feature>